<evidence type="ECO:0000259" key="10">
    <source>
        <dbReference type="Pfam" id="PF02518"/>
    </source>
</evidence>
<keyword evidence="4" id="KW-0808">Transferase</keyword>
<dbReference type="PANTHER" id="PTHR24421:SF10">
    <property type="entry name" value="NITRATE_NITRITE SENSOR PROTEIN NARQ"/>
    <property type="match status" value="1"/>
</dbReference>
<dbReference type="InterPro" id="IPR050482">
    <property type="entry name" value="Sensor_HK_TwoCompSys"/>
</dbReference>
<feature type="transmembrane region" description="Helical" evidence="9">
    <location>
        <begin position="110"/>
        <end position="128"/>
    </location>
</feature>
<keyword evidence="6 12" id="KW-0418">Kinase</keyword>
<evidence type="ECO:0000256" key="7">
    <source>
        <dbReference type="ARBA" id="ARBA00022840"/>
    </source>
</evidence>
<feature type="transmembrane region" description="Helical" evidence="9">
    <location>
        <begin position="65"/>
        <end position="98"/>
    </location>
</feature>
<evidence type="ECO:0000313" key="12">
    <source>
        <dbReference type="EMBL" id="MBB4703101.1"/>
    </source>
</evidence>
<comment type="catalytic activity">
    <reaction evidence="1">
        <text>ATP + protein L-histidine = ADP + protein N-phospho-L-histidine.</text>
        <dbReference type="EC" id="2.7.13.3"/>
    </reaction>
</comment>
<evidence type="ECO:0000313" key="13">
    <source>
        <dbReference type="Proteomes" id="UP000542210"/>
    </source>
</evidence>
<gene>
    <name evidence="12" type="ORF">BJ982_004645</name>
</gene>
<sequence>MPAVRPTLRQVAVDVVIAATLLAVDIGVGGNVLRDETHSPWRLPVSLAVAAVIAVALALRRYRPLGALVLIMTLSVPAAALGLLWDPFVAAACALYTLTLSAQGGRAARATACAAAAVAAAGAAGAVLRPGGGWWWYAPALPLLAGAWRWGLSVRDRREQAIRLERQRDHQVLMDERLRIARELHDVMTHGMGLIAVKAGIANHLARNRPEEALDALRVIEATSKEALAETRRLLGVLREDTGPAPAPTLAGLAELAERASVAGADVELSVRGGNDLPEPVELAAYRIVQEAVTNVVKHAAPARCRVSVLAEDGVVTIEVTDDGRGARSSAGPPGHGIVGMRERVTLYDGRFAAGPLPQGGFQVSATLRYRPVGGDAR</sequence>
<evidence type="ECO:0000259" key="11">
    <source>
        <dbReference type="Pfam" id="PF07730"/>
    </source>
</evidence>
<keyword evidence="7" id="KW-0067">ATP-binding</keyword>
<keyword evidence="3" id="KW-0597">Phosphoprotein</keyword>
<evidence type="ECO:0000256" key="3">
    <source>
        <dbReference type="ARBA" id="ARBA00022553"/>
    </source>
</evidence>
<comment type="caution">
    <text evidence="12">The sequence shown here is derived from an EMBL/GenBank/DDBJ whole genome shotgun (WGS) entry which is preliminary data.</text>
</comment>
<feature type="transmembrane region" description="Helical" evidence="9">
    <location>
        <begin position="40"/>
        <end position="59"/>
    </location>
</feature>
<dbReference type="Gene3D" id="1.20.5.1930">
    <property type="match status" value="1"/>
</dbReference>
<proteinExistence type="predicted"/>
<dbReference type="EC" id="2.7.13.3" evidence="2"/>
<keyword evidence="9" id="KW-0812">Transmembrane</keyword>
<dbReference type="Gene3D" id="3.30.565.10">
    <property type="entry name" value="Histidine kinase-like ATPase, C-terminal domain"/>
    <property type="match status" value="1"/>
</dbReference>
<evidence type="ECO:0000256" key="9">
    <source>
        <dbReference type="SAM" id="Phobius"/>
    </source>
</evidence>
<dbReference type="GO" id="GO:0016020">
    <property type="term" value="C:membrane"/>
    <property type="evidence" value="ECO:0007669"/>
    <property type="project" value="InterPro"/>
</dbReference>
<reference evidence="12 13" key="1">
    <citation type="submission" date="2020-08" db="EMBL/GenBank/DDBJ databases">
        <title>Sequencing the genomes of 1000 actinobacteria strains.</title>
        <authorList>
            <person name="Klenk H.-P."/>
        </authorList>
    </citation>
    <scope>NUCLEOTIDE SEQUENCE [LARGE SCALE GENOMIC DNA]</scope>
    <source>
        <strain evidence="12 13">DSM 45784</strain>
    </source>
</reference>
<keyword evidence="5" id="KW-0547">Nucleotide-binding</keyword>
<evidence type="ECO:0000256" key="8">
    <source>
        <dbReference type="ARBA" id="ARBA00023012"/>
    </source>
</evidence>
<dbReference type="RefSeq" id="WP_184883316.1">
    <property type="nucleotide sequence ID" value="NZ_BOOV01000004.1"/>
</dbReference>
<dbReference type="SUPFAM" id="SSF55874">
    <property type="entry name" value="ATPase domain of HSP90 chaperone/DNA topoisomerase II/histidine kinase"/>
    <property type="match status" value="1"/>
</dbReference>
<dbReference type="Pfam" id="PF07730">
    <property type="entry name" value="HisKA_3"/>
    <property type="match status" value="1"/>
</dbReference>
<dbReference type="InterPro" id="IPR036890">
    <property type="entry name" value="HATPase_C_sf"/>
</dbReference>
<accession>A0A7W7DCD6</accession>
<feature type="domain" description="Histidine kinase/HSP90-like ATPase" evidence="10">
    <location>
        <begin position="283"/>
        <end position="370"/>
    </location>
</feature>
<organism evidence="12 13">
    <name type="scientific">Sphaerisporangium siamense</name>
    <dbReference type="NCBI Taxonomy" id="795645"/>
    <lineage>
        <taxon>Bacteria</taxon>
        <taxon>Bacillati</taxon>
        <taxon>Actinomycetota</taxon>
        <taxon>Actinomycetes</taxon>
        <taxon>Streptosporangiales</taxon>
        <taxon>Streptosporangiaceae</taxon>
        <taxon>Sphaerisporangium</taxon>
    </lineage>
</organism>
<dbReference type="GO" id="GO:0046983">
    <property type="term" value="F:protein dimerization activity"/>
    <property type="evidence" value="ECO:0007669"/>
    <property type="project" value="InterPro"/>
</dbReference>
<evidence type="ECO:0000256" key="6">
    <source>
        <dbReference type="ARBA" id="ARBA00022777"/>
    </source>
</evidence>
<dbReference type="Pfam" id="PF02518">
    <property type="entry name" value="HATPase_c"/>
    <property type="match status" value="1"/>
</dbReference>
<name>A0A7W7DCD6_9ACTN</name>
<keyword evidence="8" id="KW-0902">Two-component regulatory system</keyword>
<keyword evidence="13" id="KW-1185">Reference proteome</keyword>
<dbReference type="InterPro" id="IPR011712">
    <property type="entry name" value="Sig_transdc_His_kin_sub3_dim/P"/>
</dbReference>
<evidence type="ECO:0000256" key="2">
    <source>
        <dbReference type="ARBA" id="ARBA00012438"/>
    </source>
</evidence>
<dbReference type="GO" id="GO:0000155">
    <property type="term" value="F:phosphorelay sensor kinase activity"/>
    <property type="evidence" value="ECO:0007669"/>
    <property type="project" value="InterPro"/>
</dbReference>
<dbReference type="AlphaFoldDB" id="A0A7W7DCD6"/>
<dbReference type="EMBL" id="JACHND010000001">
    <property type="protein sequence ID" value="MBB4703101.1"/>
    <property type="molecule type" value="Genomic_DNA"/>
</dbReference>
<evidence type="ECO:0000256" key="1">
    <source>
        <dbReference type="ARBA" id="ARBA00000085"/>
    </source>
</evidence>
<dbReference type="CDD" id="cd16917">
    <property type="entry name" value="HATPase_UhpB-NarQ-NarX-like"/>
    <property type="match status" value="1"/>
</dbReference>
<keyword evidence="9" id="KW-0472">Membrane</keyword>
<dbReference type="GO" id="GO:0005524">
    <property type="term" value="F:ATP binding"/>
    <property type="evidence" value="ECO:0007669"/>
    <property type="project" value="UniProtKB-KW"/>
</dbReference>
<feature type="transmembrane region" description="Helical" evidence="9">
    <location>
        <begin position="12"/>
        <end position="33"/>
    </location>
</feature>
<dbReference type="Proteomes" id="UP000542210">
    <property type="component" value="Unassembled WGS sequence"/>
</dbReference>
<evidence type="ECO:0000256" key="5">
    <source>
        <dbReference type="ARBA" id="ARBA00022741"/>
    </source>
</evidence>
<evidence type="ECO:0000256" key="4">
    <source>
        <dbReference type="ARBA" id="ARBA00022679"/>
    </source>
</evidence>
<dbReference type="InterPro" id="IPR003594">
    <property type="entry name" value="HATPase_dom"/>
</dbReference>
<feature type="transmembrane region" description="Helical" evidence="9">
    <location>
        <begin position="134"/>
        <end position="152"/>
    </location>
</feature>
<feature type="domain" description="Signal transduction histidine kinase subgroup 3 dimerisation and phosphoacceptor" evidence="11">
    <location>
        <begin position="176"/>
        <end position="241"/>
    </location>
</feature>
<keyword evidence="9" id="KW-1133">Transmembrane helix</keyword>
<dbReference type="PANTHER" id="PTHR24421">
    <property type="entry name" value="NITRATE/NITRITE SENSOR PROTEIN NARX-RELATED"/>
    <property type="match status" value="1"/>
</dbReference>
<protein>
    <recommendedName>
        <fullName evidence="2">histidine kinase</fullName>
        <ecNumber evidence="2">2.7.13.3</ecNumber>
    </recommendedName>
</protein>